<dbReference type="STRING" id="3827.A0A1S3DZH7"/>
<evidence type="ECO:0000313" key="2">
    <source>
        <dbReference type="RefSeq" id="XP_012568907.1"/>
    </source>
</evidence>
<dbReference type="OrthoDB" id="1428593at2759"/>
<dbReference type="AlphaFoldDB" id="A0A1S3DZH7"/>
<evidence type="ECO:0000313" key="1">
    <source>
        <dbReference type="Proteomes" id="UP000087171"/>
    </source>
</evidence>
<organism evidence="1 2">
    <name type="scientific">Cicer arietinum</name>
    <name type="common">Chickpea</name>
    <name type="synonym">Garbanzo</name>
    <dbReference type="NCBI Taxonomy" id="3827"/>
    <lineage>
        <taxon>Eukaryota</taxon>
        <taxon>Viridiplantae</taxon>
        <taxon>Streptophyta</taxon>
        <taxon>Embryophyta</taxon>
        <taxon>Tracheophyta</taxon>
        <taxon>Spermatophyta</taxon>
        <taxon>Magnoliopsida</taxon>
        <taxon>eudicotyledons</taxon>
        <taxon>Gunneridae</taxon>
        <taxon>Pentapetalae</taxon>
        <taxon>rosids</taxon>
        <taxon>fabids</taxon>
        <taxon>Fabales</taxon>
        <taxon>Fabaceae</taxon>
        <taxon>Papilionoideae</taxon>
        <taxon>50 kb inversion clade</taxon>
        <taxon>NPAAA clade</taxon>
        <taxon>Hologalegina</taxon>
        <taxon>IRL clade</taxon>
        <taxon>Cicereae</taxon>
        <taxon>Cicer</taxon>
    </lineage>
</organism>
<protein>
    <submittedName>
        <fullName evidence="2">Uncharacterized protein LOC105851750</fullName>
    </submittedName>
</protein>
<dbReference type="PANTHER" id="PTHR11439">
    <property type="entry name" value="GAG-POL-RELATED RETROTRANSPOSON"/>
    <property type="match status" value="1"/>
</dbReference>
<reference evidence="2" key="2">
    <citation type="submission" date="2025-08" db="UniProtKB">
        <authorList>
            <consortium name="RefSeq"/>
        </authorList>
    </citation>
    <scope>IDENTIFICATION</scope>
    <source>
        <tissue evidence="2">Etiolated seedlings</tissue>
    </source>
</reference>
<proteinExistence type="predicted"/>
<dbReference type="RefSeq" id="XP_012568907.1">
    <property type="nucleotide sequence ID" value="XM_012713453.1"/>
</dbReference>
<name>A0A1S3DZH7_CICAR</name>
<accession>A0A1S3DZH7</accession>
<reference evidence="1" key="1">
    <citation type="journal article" date="2013" name="Nat. Biotechnol.">
        <title>Draft genome sequence of chickpea (Cicer arietinum) provides a resource for trait improvement.</title>
        <authorList>
            <person name="Varshney R.K."/>
            <person name="Song C."/>
            <person name="Saxena R.K."/>
            <person name="Azam S."/>
            <person name="Yu S."/>
            <person name="Sharpe A.G."/>
            <person name="Cannon S."/>
            <person name="Baek J."/>
            <person name="Rosen B.D."/>
            <person name="Tar'an B."/>
            <person name="Millan T."/>
            <person name="Zhang X."/>
            <person name="Ramsay L.D."/>
            <person name="Iwata A."/>
            <person name="Wang Y."/>
            <person name="Nelson W."/>
            <person name="Farmer A.D."/>
            <person name="Gaur P.M."/>
            <person name="Soderlund C."/>
            <person name="Penmetsa R.V."/>
            <person name="Xu C."/>
            <person name="Bharti A.K."/>
            <person name="He W."/>
            <person name="Winter P."/>
            <person name="Zhao S."/>
            <person name="Hane J.K."/>
            <person name="Carrasquilla-Garcia N."/>
            <person name="Condie J.A."/>
            <person name="Upadhyaya H.D."/>
            <person name="Luo M.C."/>
            <person name="Thudi M."/>
            <person name="Gowda C.L."/>
            <person name="Singh N.P."/>
            <person name="Lichtenzveig J."/>
            <person name="Gali K.K."/>
            <person name="Rubio J."/>
            <person name="Nadarajan N."/>
            <person name="Dolezel J."/>
            <person name="Bansal K.C."/>
            <person name="Xu X."/>
            <person name="Edwards D."/>
            <person name="Zhang G."/>
            <person name="Kahl G."/>
            <person name="Gil J."/>
            <person name="Singh K.B."/>
            <person name="Datta S.K."/>
            <person name="Jackson S.A."/>
            <person name="Wang J."/>
            <person name="Cook D.R."/>
        </authorList>
    </citation>
    <scope>NUCLEOTIDE SEQUENCE [LARGE SCALE GENOMIC DNA]</scope>
    <source>
        <strain evidence="1">cv. CDC Frontier</strain>
    </source>
</reference>
<gene>
    <name evidence="2" type="primary">LOC105851750</name>
</gene>
<keyword evidence="1" id="KW-1185">Reference proteome</keyword>
<dbReference type="PANTHER" id="PTHR11439:SF483">
    <property type="entry name" value="PEPTIDE SYNTHASE GLIP-LIKE, PUTATIVE (AFU_ORTHOLOGUE AFUA_3G12920)-RELATED"/>
    <property type="match status" value="1"/>
</dbReference>
<dbReference type="Proteomes" id="UP000087171">
    <property type="component" value="Chromosome Ca3"/>
</dbReference>
<sequence length="242" mass="28160">MATPMHPASSVEKDYSGEKVVQKPYRGMTGSLLYLTASRPVIIFSVCRRFQADLMESHVTPVKRILRYLKGTNLVDIVILIMLEINLRERAPVAMHLFRYLSSFKAAWRLFAFDINYREPVVERLSFHFPNEQVVVYEDGVSLQDVIDNPNSHESKFLGWMDANRKYLEARNLTCSEFPAMFVWNKSKYKWTKSKKGFAIGRLQFIHLGSGQLYYMRIFLNHVRGAKSFDDIRTINNIIYGT</sequence>